<comment type="caution">
    <text evidence="4">The sequence shown here is derived from an EMBL/GenBank/DDBJ whole genome shotgun (WGS) entry which is preliminary data.</text>
</comment>
<sequence length="294" mass="32941">MGKNEEWDSDSDSREGEKSSGSGEEEEEEEEEEEKEIGSKSSDGISEYEKQRLSRIAQNNAKMEALGLPRMASSLMGSPQKSGQQRKGKRKNTVDGGGDGDDEDYRPTDDANADEEEEEEEEEDEDEDYLVDRSSSKSRKHKARNKGSRARKVSVGKKLSSADYVEEDDDLMQAIALSLQDSEKSERPVQRSGNAQTREDAGRKKGKKSEFTSRVQMTEDELILHFFQFDEAGKGAITVRDLERVAIAHDFTWTDKELADMISCFDSNGDGKLNLEDFHNIVGRCKMLQGSGNQ</sequence>
<dbReference type="SUPFAM" id="SSF47473">
    <property type="entry name" value="EF-hand"/>
    <property type="match status" value="1"/>
</dbReference>
<evidence type="ECO:0000256" key="2">
    <source>
        <dbReference type="SAM" id="MobiDB-lite"/>
    </source>
</evidence>
<organism evidence="4 5">
    <name type="scientific">Turnera subulata</name>
    <dbReference type="NCBI Taxonomy" id="218843"/>
    <lineage>
        <taxon>Eukaryota</taxon>
        <taxon>Viridiplantae</taxon>
        <taxon>Streptophyta</taxon>
        <taxon>Embryophyta</taxon>
        <taxon>Tracheophyta</taxon>
        <taxon>Spermatophyta</taxon>
        <taxon>Magnoliopsida</taxon>
        <taxon>eudicotyledons</taxon>
        <taxon>Gunneridae</taxon>
        <taxon>Pentapetalae</taxon>
        <taxon>rosids</taxon>
        <taxon>fabids</taxon>
        <taxon>Malpighiales</taxon>
        <taxon>Passifloraceae</taxon>
        <taxon>Turnera</taxon>
    </lineage>
</organism>
<dbReference type="Pfam" id="PF13499">
    <property type="entry name" value="EF-hand_7"/>
    <property type="match status" value="1"/>
</dbReference>
<dbReference type="InterPro" id="IPR011992">
    <property type="entry name" value="EF-hand-dom_pair"/>
</dbReference>
<evidence type="ECO:0000313" key="5">
    <source>
        <dbReference type="Proteomes" id="UP001141552"/>
    </source>
</evidence>
<feature type="region of interest" description="Disordered" evidence="2">
    <location>
        <begin position="1"/>
        <end position="160"/>
    </location>
</feature>
<feature type="compositionally biased region" description="Acidic residues" evidence="2">
    <location>
        <begin position="111"/>
        <end position="129"/>
    </location>
</feature>
<dbReference type="AlphaFoldDB" id="A0A9Q0JFJ6"/>
<protein>
    <recommendedName>
        <fullName evidence="3">EF-hand domain-containing protein</fullName>
    </recommendedName>
</protein>
<evidence type="ECO:0000313" key="4">
    <source>
        <dbReference type="EMBL" id="KAJ4839833.1"/>
    </source>
</evidence>
<dbReference type="InterPro" id="IPR003903">
    <property type="entry name" value="UIM_dom"/>
</dbReference>
<evidence type="ECO:0000256" key="1">
    <source>
        <dbReference type="ARBA" id="ARBA00022837"/>
    </source>
</evidence>
<feature type="compositionally biased region" description="Basic and acidic residues" evidence="2">
    <location>
        <begin position="197"/>
        <end position="211"/>
    </location>
</feature>
<feature type="compositionally biased region" description="Basic and acidic residues" evidence="2">
    <location>
        <begin position="1"/>
        <end position="18"/>
    </location>
</feature>
<dbReference type="InterPro" id="IPR018247">
    <property type="entry name" value="EF_Hand_1_Ca_BS"/>
</dbReference>
<proteinExistence type="predicted"/>
<feature type="domain" description="EF-hand" evidence="3">
    <location>
        <begin position="253"/>
        <end position="288"/>
    </location>
</feature>
<name>A0A9Q0JFJ6_9ROSI</name>
<dbReference type="Proteomes" id="UP001141552">
    <property type="component" value="Unassembled WGS sequence"/>
</dbReference>
<dbReference type="PROSITE" id="PS00018">
    <property type="entry name" value="EF_HAND_1"/>
    <property type="match status" value="1"/>
</dbReference>
<gene>
    <name evidence="4" type="ORF">Tsubulata_010058</name>
</gene>
<reference evidence="4" key="1">
    <citation type="submission" date="2022-02" db="EMBL/GenBank/DDBJ databases">
        <authorList>
            <person name="Henning P.M."/>
            <person name="McCubbin A.G."/>
            <person name="Shore J.S."/>
        </authorList>
    </citation>
    <scope>NUCLEOTIDE SEQUENCE</scope>
    <source>
        <strain evidence="4">F60SS</strain>
        <tissue evidence="4">Leaves</tissue>
    </source>
</reference>
<keyword evidence="5" id="KW-1185">Reference proteome</keyword>
<feature type="compositionally biased region" description="Acidic residues" evidence="2">
    <location>
        <begin position="23"/>
        <end position="35"/>
    </location>
</feature>
<dbReference type="EMBL" id="JAKUCV010003182">
    <property type="protein sequence ID" value="KAJ4839833.1"/>
    <property type="molecule type" value="Genomic_DNA"/>
</dbReference>
<feature type="region of interest" description="Disordered" evidence="2">
    <location>
        <begin position="179"/>
        <end position="212"/>
    </location>
</feature>
<feature type="compositionally biased region" description="Basic residues" evidence="2">
    <location>
        <begin position="136"/>
        <end position="155"/>
    </location>
</feature>
<dbReference type="PROSITE" id="PS50330">
    <property type="entry name" value="UIM"/>
    <property type="match status" value="1"/>
</dbReference>
<dbReference type="CDD" id="cd00051">
    <property type="entry name" value="EFh"/>
    <property type="match status" value="1"/>
</dbReference>
<evidence type="ECO:0000259" key="3">
    <source>
        <dbReference type="PROSITE" id="PS50222"/>
    </source>
</evidence>
<dbReference type="SMART" id="SM00054">
    <property type="entry name" value="EFh"/>
    <property type="match status" value="1"/>
</dbReference>
<dbReference type="OrthoDB" id="293868at2759"/>
<accession>A0A9Q0JFJ6</accession>
<reference evidence="4" key="2">
    <citation type="journal article" date="2023" name="Plants (Basel)">
        <title>Annotation of the Turnera subulata (Passifloraceae) Draft Genome Reveals the S-Locus Evolved after the Divergence of Turneroideae from Passifloroideae in a Stepwise Manner.</title>
        <authorList>
            <person name="Henning P.M."/>
            <person name="Roalson E.H."/>
            <person name="Mir W."/>
            <person name="McCubbin A.G."/>
            <person name="Shore J.S."/>
        </authorList>
    </citation>
    <scope>NUCLEOTIDE SEQUENCE</scope>
    <source>
        <strain evidence="4">F60SS</strain>
    </source>
</reference>
<dbReference type="PROSITE" id="PS50222">
    <property type="entry name" value="EF_HAND_2"/>
    <property type="match status" value="1"/>
</dbReference>
<dbReference type="InterPro" id="IPR002048">
    <property type="entry name" value="EF_hand_dom"/>
</dbReference>
<dbReference type="Gene3D" id="1.10.238.10">
    <property type="entry name" value="EF-hand"/>
    <property type="match status" value="1"/>
</dbReference>
<dbReference type="GO" id="GO:0005509">
    <property type="term" value="F:calcium ion binding"/>
    <property type="evidence" value="ECO:0007669"/>
    <property type="project" value="InterPro"/>
</dbReference>
<keyword evidence="1" id="KW-0106">Calcium</keyword>